<evidence type="ECO:0000313" key="2">
    <source>
        <dbReference type="EMBL" id="QQG37200.1"/>
    </source>
</evidence>
<evidence type="ECO:0000313" key="3">
    <source>
        <dbReference type="Proteomes" id="UP000595362"/>
    </source>
</evidence>
<dbReference type="AlphaFoldDB" id="A0A7T5R499"/>
<protein>
    <submittedName>
        <fullName evidence="2">Uncharacterized protein</fullName>
    </submittedName>
</protein>
<sequence length="237" mass="26704">MNTGGKRTLNYKIITYGLAASFALAAGGWTIHAINNPDTVEDMPEIDRVKYAQAAPRFNPALWNDLHTDKKNIRKSIQIHSNCYAYVVNNRISEDKYSFPVPGINGKISEGEQLRHKLFPILFTSRGSIRAGAVQDGLIPIDKNEKVPEGYYLAALFVRPGVFFMGGFHWYRLDADDQGNLFWTHKPGNTKARDTDESGQKIVDLRKAERGYALPQFGGYFLIPQNGMRFDPPVPRL</sequence>
<gene>
    <name evidence="2" type="ORF">HYS17_05415</name>
</gene>
<feature type="chain" id="PRO_5032694091" evidence="1">
    <location>
        <begin position="26"/>
        <end position="237"/>
    </location>
</feature>
<reference evidence="2 3" key="1">
    <citation type="submission" date="2020-07" db="EMBL/GenBank/DDBJ databases">
        <title>Huge and variable diversity of episymbiotic CPR bacteria and DPANN archaea in groundwater ecosystems.</title>
        <authorList>
            <person name="He C.Y."/>
            <person name="Keren R."/>
            <person name="Whittaker M."/>
            <person name="Farag I.F."/>
            <person name="Doudna J."/>
            <person name="Cate J.H.D."/>
            <person name="Banfield J.F."/>
        </authorList>
    </citation>
    <scope>NUCLEOTIDE SEQUENCE [LARGE SCALE GENOMIC DNA]</scope>
    <source>
        <strain evidence="2">NC_groundwater_70_Ag_B-0.1um_54_66</strain>
    </source>
</reference>
<keyword evidence="1" id="KW-0732">Signal</keyword>
<evidence type="ECO:0000256" key="1">
    <source>
        <dbReference type="SAM" id="SignalP"/>
    </source>
</evidence>
<accession>A0A7T5R499</accession>
<proteinExistence type="predicted"/>
<feature type="signal peptide" evidence="1">
    <location>
        <begin position="1"/>
        <end position="25"/>
    </location>
</feature>
<dbReference type="EMBL" id="CP066681">
    <property type="protein sequence ID" value="QQG37200.1"/>
    <property type="molecule type" value="Genomic_DNA"/>
</dbReference>
<dbReference type="Proteomes" id="UP000595362">
    <property type="component" value="Chromosome"/>
</dbReference>
<organism evidence="2 3">
    <name type="scientific">Micavibrio aeruginosavorus</name>
    <dbReference type="NCBI Taxonomy" id="349221"/>
    <lineage>
        <taxon>Bacteria</taxon>
        <taxon>Pseudomonadati</taxon>
        <taxon>Bdellovibrionota</taxon>
        <taxon>Bdellovibrionia</taxon>
        <taxon>Bdellovibrionales</taxon>
        <taxon>Pseudobdellovibrionaceae</taxon>
        <taxon>Micavibrio</taxon>
    </lineage>
</organism>
<name>A0A7T5R499_9BACT</name>